<name>A0A2K8KXW2_MARES</name>
<evidence type="ECO:0000259" key="11">
    <source>
        <dbReference type="PROSITE" id="PS50059"/>
    </source>
</evidence>
<dbReference type="SUPFAM" id="SSF54534">
    <property type="entry name" value="FKBP-like"/>
    <property type="match status" value="1"/>
</dbReference>
<dbReference type="EC" id="5.2.1.8" evidence="10"/>
<dbReference type="PANTHER" id="PTHR47861">
    <property type="entry name" value="FKBP-TYPE PEPTIDYL-PROLYL CIS-TRANS ISOMERASE SLYD"/>
    <property type="match status" value="1"/>
</dbReference>
<evidence type="ECO:0000313" key="13">
    <source>
        <dbReference type="Proteomes" id="UP000231701"/>
    </source>
</evidence>
<evidence type="ECO:0000256" key="8">
    <source>
        <dbReference type="ARBA" id="ARBA00037071"/>
    </source>
</evidence>
<dbReference type="AlphaFoldDB" id="A0A2K8KXW2"/>
<keyword evidence="7 9" id="KW-0413">Isomerase</keyword>
<accession>A0A2K8KXW2</accession>
<reference evidence="12 13" key="1">
    <citation type="submission" date="2016-12" db="EMBL/GenBank/DDBJ databases">
        <title>Isolation and genomic insights into novel planktonic Zetaproteobacteria from stratified waters of the Chesapeake Bay.</title>
        <authorList>
            <person name="McAllister S.M."/>
            <person name="Kato S."/>
            <person name="Chan C.S."/>
            <person name="Chiu B.K."/>
            <person name="Field E.K."/>
        </authorList>
    </citation>
    <scope>NUCLEOTIDE SEQUENCE [LARGE SCALE GENOMIC DNA]</scope>
    <source>
        <strain evidence="12 13">CP-5</strain>
    </source>
</reference>
<dbReference type="GO" id="GO:0005737">
    <property type="term" value="C:cytoplasm"/>
    <property type="evidence" value="ECO:0007669"/>
    <property type="project" value="UniProtKB-SubCell"/>
</dbReference>
<evidence type="ECO:0000256" key="2">
    <source>
        <dbReference type="ARBA" id="ARBA00004496"/>
    </source>
</evidence>
<evidence type="ECO:0000256" key="9">
    <source>
        <dbReference type="PROSITE-ProRule" id="PRU00277"/>
    </source>
</evidence>
<feature type="domain" description="PPIase FKBP-type" evidence="11">
    <location>
        <begin position="6"/>
        <end position="93"/>
    </location>
</feature>
<dbReference type="InterPro" id="IPR001179">
    <property type="entry name" value="PPIase_FKBP_dom"/>
</dbReference>
<dbReference type="PANTHER" id="PTHR47861:SF3">
    <property type="entry name" value="FKBP-TYPE PEPTIDYL-PROLYL CIS-TRANS ISOMERASE SLYD"/>
    <property type="match status" value="1"/>
</dbReference>
<evidence type="ECO:0000313" key="12">
    <source>
        <dbReference type="EMBL" id="ATX79787.1"/>
    </source>
</evidence>
<comment type="similarity">
    <text evidence="3 10">Belongs to the FKBP-type PPIase family.</text>
</comment>
<comment type="subcellular location">
    <subcellularLocation>
        <location evidence="2">Cytoplasm</location>
    </subcellularLocation>
</comment>
<evidence type="ECO:0000256" key="10">
    <source>
        <dbReference type="RuleBase" id="RU003915"/>
    </source>
</evidence>
<dbReference type="GO" id="GO:0003755">
    <property type="term" value="F:peptidyl-prolyl cis-trans isomerase activity"/>
    <property type="evidence" value="ECO:0007669"/>
    <property type="project" value="UniProtKB-UniRule"/>
</dbReference>
<dbReference type="RefSeq" id="WP_100277639.1">
    <property type="nucleotide sequence ID" value="NZ_CP018799.1"/>
</dbReference>
<organism evidence="12 13">
    <name type="scientific">Mariprofundus aestuarium</name>
    <dbReference type="NCBI Taxonomy" id="1921086"/>
    <lineage>
        <taxon>Bacteria</taxon>
        <taxon>Pseudomonadati</taxon>
        <taxon>Pseudomonadota</taxon>
        <taxon>Candidatius Mariprofundia</taxon>
        <taxon>Mariprofundales</taxon>
        <taxon>Mariprofundaceae</taxon>
        <taxon>Mariprofundus</taxon>
    </lineage>
</organism>
<dbReference type="OrthoDB" id="3173132at2"/>
<keyword evidence="4" id="KW-0963">Cytoplasm</keyword>
<dbReference type="Pfam" id="PF00254">
    <property type="entry name" value="FKBP_C"/>
    <property type="match status" value="1"/>
</dbReference>
<gene>
    <name evidence="12" type="ORF">Ga0123461_1371</name>
</gene>
<keyword evidence="6" id="KW-0143">Chaperone</keyword>
<keyword evidence="5 9" id="KW-0697">Rotamase</keyword>
<dbReference type="InterPro" id="IPR046357">
    <property type="entry name" value="PPIase_dom_sf"/>
</dbReference>
<dbReference type="GO" id="GO:0042026">
    <property type="term" value="P:protein refolding"/>
    <property type="evidence" value="ECO:0007669"/>
    <property type="project" value="UniProtKB-ARBA"/>
</dbReference>
<dbReference type="Gene3D" id="3.10.50.40">
    <property type="match status" value="1"/>
</dbReference>
<protein>
    <recommendedName>
        <fullName evidence="10">Peptidyl-prolyl cis-trans isomerase</fullName>
        <ecNumber evidence="10">5.2.1.8</ecNumber>
    </recommendedName>
</protein>
<dbReference type="Proteomes" id="UP000231701">
    <property type="component" value="Chromosome"/>
</dbReference>
<proteinExistence type="inferred from homology"/>
<keyword evidence="13" id="KW-1185">Reference proteome</keyword>
<evidence type="ECO:0000256" key="4">
    <source>
        <dbReference type="ARBA" id="ARBA00022490"/>
    </source>
</evidence>
<comment type="catalytic activity">
    <reaction evidence="1 9 10">
        <text>[protein]-peptidylproline (omega=180) = [protein]-peptidylproline (omega=0)</text>
        <dbReference type="Rhea" id="RHEA:16237"/>
        <dbReference type="Rhea" id="RHEA-COMP:10747"/>
        <dbReference type="Rhea" id="RHEA-COMP:10748"/>
        <dbReference type="ChEBI" id="CHEBI:83833"/>
        <dbReference type="ChEBI" id="CHEBI:83834"/>
        <dbReference type="EC" id="5.2.1.8"/>
    </reaction>
</comment>
<sequence length="168" mass="18150">MQITDHKVVSFHYTLTNDAREVLDTTTGGEPLPYLHGEENIVPGLELALEGKSVGDKLKVSLDAADAYGELDPALIEVVSADLFEGIETLEAGMEFETESDDGEVEFVRITAIDGDNVTIDGNHPLAGQNLTFDVEITDIRDATEEELEHGHVHGDDEGCCGDEDCCS</sequence>
<evidence type="ECO:0000256" key="7">
    <source>
        <dbReference type="ARBA" id="ARBA00023235"/>
    </source>
</evidence>
<evidence type="ECO:0000256" key="6">
    <source>
        <dbReference type="ARBA" id="ARBA00023186"/>
    </source>
</evidence>
<evidence type="ECO:0000256" key="5">
    <source>
        <dbReference type="ARBA" id="ARBA00023110"/>
    </source>
</evidence>
<dbReference type="PROSITE" id="PS50059">
    <property type="entry name" value="FKBP_PPIASE"/>
    <property type="match status" value="1"/>
</dbReference>
<comment type="function">
    <text evidence="8">Also involved in hydrogenase metallocenter assembly, probably by participating in the nickel insertion step. This function in hydrogenase biosynthesis requires chaperone activity and the presence of the metal-binding domain, but not PPIase activity.</text>
</comment>
<dbReference type="EMBL" id="CP018799">
    <property type="protein sequence ID" value="ATX79787.1"/>
    <property type="molecule type" value="Genomic_DNA"/>
</dbReference>
<evidence type="ECO:0000256" key="3">
    <source>
        <dbReference type="ARBA" id="ARBA00006577"/>
    </source>
</evidence>
<evidence type="ECO:0000256" key="1">
    <source>
        <dbReference type="ARBA" id="ARBA00000971"/>
    </source>
</evidence>
<dbReference type="KEGG" id="maes:Ga0123461_1371"/>